<comment type="caution">
    <text evidence="7">The sequence shown here is derived from an EMBL/GenBank/DDBJ whole genome shotgun (WGS) entry which is preliminary data.</text>
</comment>
<keyword evidence="4 6" id="KW-1133">Transmembrane helix</keyword>
<dbReference type="PANTHER" id="PTHR33514:SF13">
    <property type="entry name" value="PROTEIN ABCI12, CHLOROPLASTIC"/>
    <property type="match status" value="1"/>
</dbReference>
<evidence type="ECO:0000256" key="4">
    <source>
        <dbReference type="ARBA" id="ARBA00022989"/>
    </source>
</evidence>
<feature type="transmembrane region" description="Helical" evidence="6">
    <location>
        <begin position="94"/>
        <end position="114"/>
    </location>
</feature>
<dbReference type="Proteomes" id="UP000584642">
    <property type="component" value="Unassembled WGS sequence"/>
</dbReference>
<dbReference type="CDD" id="cd16914">
    <property type="entry name" value="EcfT"/>
    <property type="match status" value="1"/>
</dbReference>
<comment type="subcellular location">
    <subcellularLocation>
        <location evidence="1">Membrane</location>
        <topology evidence="1">Multi-pass membrane protein</topology>
    </subcellularLocation>
</comment>
<keyword evidence="8" id="KW-1185">Reference proteome</keyword>
<evidence type="ECO:0000256" key="5">
    <source>
        <dbReference type="ARBA" id="ARBA00023136"/>
    </source>
</evidence>
<accession>A0ABX2T7E7</accession>
<reference evidence="7 8" key="1">
    <citation type="submission" date="2020-05" db="EMBL/GenBank/DDBJ databases">
        <title>Azospirillum oleiclasticum sp. nov, a nitrogen-fixing and heavy crude oil-emulsifying bacterium isolated from the crude oil of Yumen Oilfield.</title>
        <authorList>
            <person name="Wu D."/>
            <person name="Cai M."/>
            <person name="Zhang X."/>
        </authorList>
    </citation>
    <scope>NUCLEOTIDE SEQUENCE [LARGE SCALE GENOMIC DNA]</scope>
    <source>
        <strain evidence="7 8">ROY-1-1-2</strain>
    </source>
</reference>
<evidence type="ECO:0000256" key="6">
    <source>
        <dbReference type="SAM" id="Phobius"/>
    </source>
</evidence>
<gene>
    <name evidence="7" type="ORF">HND93_09725</name>
</gene>
<sequence length="207" mass="22500">MLGLYLHRDSPVHRWPAGAKLAALVAATVGLLAWPGWTGPLAGAALVLWLLRLARLPVKTVLTQLRPLFLIMLIFFGVQALFTDGGWREGLVTTLRFAVLVLLATLVTLTTRIGDMTAVFERVFAVLRPLGVDPEKMALMLALTIRLIPLLVGQVQDIRMAQRARGVERSVLALLVPLVVKVLGLADALTEALEARGYDPTGGVRKE</sequence>
<evidence type="ECO:0000256" key="3">
    <source>
        <dbReference type="ARBA" id="ARBA00022692"/>
    </source>
</evidence>
<evidence type="ECO:0000313" key="7">
    <source>
        <dbReference type="EMBL" id="NYZ19992.1"/>
    </source>
</evidence>
<name>A0ABX2T7E7_9PROT</name>
<comment type="similarity">
    <text evidence="2">Belongs to the CbiQ family.</text>
</comment>
<keyword evidence="3 6" id="KW-0812">Transmembrane</keyword>
<feature type="transmembrane region" description="Helical" evidence="6">
    <location>
        <begin position="21"/>
        <end position="51"/>
    </location>
</feature>
<dbReference type="PANTHER" id="PTHR33514">
    <property type="entry name" value="PROTEIN ABCI12, CHLOROPLASTIC"/>
    <property type="match status" value="1"/>
</dbReference>
<dbReference type="EMBL" id="JABFDB010000005">
    <property type="protein sequence ID" value="NYZ19992.1"/>
    <property type="molecule type" value="Genomic_DNA"/>
</dbReference>
<dbReference type="InterPro" id="IPR003339">
    <property type="entry name" value="ABC/ECF_trnsptr_transmembrane"/>
</dbReference>
<evidence type="ECO:0000313" key="8">
    <source>
        <dbReference type="Proteomes" id="UP000584642"/>
    </source>
</evidence>
<protein>
    <submittedName>
        <fullName evidence="7">Energy-coupling factor transporter transmembrane protein EcfT</fullName>
    </submittedName>
</protein>
<dbReference type="Pfam" id="PF02361">
    <property type="entry name" value="CbiQ"/>
    <property type="match status" value="1"/>
</dbReference>
<evidence type="ECO:0000256" key="2">
    <source>
        <dbReference type="ARBA" id="ARBA00008564"/>
    </source>
</evidence>
<keyword evidence="5 6" id="KW-0472">Membrane</keyword>
<feature type="transmembrane region" description="Helical" evidence="6">
    <location>
        <begin position="63"/>
        <end position="82"/>
    </location>
</feature>
<proteinExistence type="inferred from homology"/>
<evidence type="ECO:0000256" key="1">
    <source>
        <dbReference type="ARBA" id="ARBA00004141"/>
    </source>
</evidence>
<organism evidence="7 8">
    <name type="scientific">Azospirillum oleiclasticum</name>
    <dbReference type="NCBI Taxonomy" id="2735135"/>
    <lineage>
        <taxon>Bacteria</taxon>
        <taxon>Pseudomonadati</taxon>
        <taxon>Pseudomonadota</taxon>
        <taxon>Alphaproteobacteria</taxon>
        <taxon>Rhodospirillales</taxon>
        <taxon>Azospirillaceae</taxon>
        <taxon>Azospirillum</taxon>
    </lineage>
</organism>